<reference evidence="2" key="1">
    <citation type="submission" date="2023-07" db="EMBL/GenBank/DDBJ databases">
        <title>AMR profile of multidrug- resistance Chryseobacterium gambrini related strain.</title>
        <authorList>
            <person name="Kirdat K."/>
            <person name="Bhatt A."/>
            <person name="Kuyare S."/>
            <person name="Yadav A."/>
        </authorList>
    </citation>
    <scope>NUCLEOTIDE SEQUENCE</scope>
    <source>
        <strain evidence="2">APV-1</strain>
    </source>
</reference>
<dbReference type="Proteomes" id="UP001168128">
    <property type="component" value="Unassembled WGS sequence"/>
</dbReference>
<dbReference type="EMBL" id="JAULSJ010000042">
    <property type="protein sequence ID" value="MDO3426956.1"/>
    <property type="molecule type" value="Genomic_DNA"/>
</dbReference>
<protein>
    <submittedName>
        <fullName evidence="2">Uncharacterized protein</fullName>
    </submittedName>
</protein>
<evidence type="ECO:0000313" key="2">
    <source>
        <dbReference type="EMBL" id="MDO3426956.1"/>
    </source>
</evidence>
<proteinExistence type="predicted"/>
<organism evidence="2 3">
    <name type="scientific">Chryseobacterium urinae</name>
    <dbReference type="NCBI Taxonomy" id="3058400"/>
    <lineage>
        <taxon>Bacteria</taxon>
        <taxon>Pseudomonadati</taxon>
        <taxon>Bacteroidota</taxon>
        <taxon>Flavobacteriia</taxon>
        <taxon>Flavobacteriales</taxon>
        <taxon>Weeksellaceae</taxon>
        <taxon>Chryseobacterium group</taxon>
        <taxon>Chryseobacterium</taxon>
    </lineage>
</organism>
<name>A0ABT8U7A1_9FLAO</name>
<sequence>MKNLKKVALAAIFAGAFFFSPKVEAKRLEWAYYWDNGCVGKQIYHSALFGLFEWYTYEVISCPEGVSAPTP</sequence>
<keyword evidence="3" id="KW-1185">Reference proteome</keyword>
<keyword evidence="1" id="KW-0732">Signal</keyword>
<feature type="signal peptide" evidence="1">
    <location>
        <begin position="1"/>
        <end position="25"/>
    </location>
</feature>
<feature type="chain" id="PRO_5045094633" evidence="1">
    <location>
        <begin position="26"/>
        <end position="71"/>
    </location>
</feature>
<accession>A0ABT8U7A1</accession>
<comment type="caution">
    <text evidence="2">The sequence shown here is derived from an EMBL/GenBank/DDBJ whole genome shotgun (WGS) entry which is preliminary data.</text>
</comment>
<evidence type="ECO:0000256" key="1">
    <source>
        <dbReference type="SAM" id="SignalP"/>
    </source>
</evidence>
<evidence type="ECO:0000313" key="3">
    <source>
        <dbReference type="Proteomes" id="UP001168128"/>
    </source>
</evidence>
<gene>
    <name evidence="2" type="ORF">QWT87_18920</name>
</gene>
<dbReference type="RefSeq" id="WP_302718058.1">
    <property type="nucleotide sequence ID" value="NZ_JAULSJ010000042.1"/>
</dbReference>